<feature type="transmembrane region" description="Helical" evidence="1">
    <location>
        <begin position="90"/>
        <end position="107"/>
    </location>
</feature>
<dbReference type="PANTHER" id="PTHR37309">
    <property type="entry name" value="SLR0284 PROTEIN"/>
    <property type="match status" value="1"/>
</dbReference>
<organism evidence="2 3">
    <name type="scientific">Clostridium pasteurianum BC1</name>
    <dbReference type="NCBI Taxonomy" id="86416"/>
    <lineage>
        <taxon>Bacteria</taxon>
        <taxon>Bacillati</taxon>
        <taxon>Bacillota</taxon>
        <taxon>Clostridia</taxon>
        <taxon>Eubacteriales</taxon>
        <taxon>Clostridiaceae</taxon>
        <taxon>Clostridium</taxon>
    </lineage>
</organism>
<sequence length="117" mass="13174">MTKVILKYLSIILTIYLLSMLIHTIYIGDTLSLLIMGLVLLIINLLLKPFLLLITLPLSILTLGLFTFIVNAWTILIADHFVSGVNMGGFLDSLLASFIIVILHHLLRDMNKPSKHY</sequence>
<dbReference type="HOGENOM" id="CLU_120441_2_0_9"/>
<keyword evidence="1" id="KW-0472">Membrane</keyword>
<dbReference type="PANTHER" id="PTHR37309:SF1">
    <property type="entry name" value="SLR0284 PROTEIN"/>
    <property type="match status" value="1"/>
</dbReference>
<dbReference type="KEGG" id="cpas:Clopa_3824"/>
<keyword evidence="1" id="KW-0812">Transmembrane</keyword>
<dbReference type="InterPro" id="IPR007165">
    <property type="entry name" value="Phage_holin_4_2"/>
</dbReference>
<dbReference type="AlphaFoldDB" id="R4KA71"/>
<evidence type="ECO:0000313" key="3">
    <source>
        <dbReference type="Proteomes" id="UP000013523"/>
    </source>
</evidence>
<accession>R4KA71</accession>
<proteinExistence type="predicted"/>
<dbReference type="EMBL" id="CP003261">
    <property type="protein sequence ID" value="AGK98586.1"/>
    <property type="molecule type" value="Genomic_DNA"/>
</dbReference>
<gene>
    <name evidence="2" type="ORF">Clopa_3824</name>
</gene>
<name>R4KA71_CLOPA</name>
<keyword evidence="1" id="KW-1133">Transmembrane helix</keyword>
<reference evidence="2 3" key="1">
    <citation type="submission" date="2012-01" db="EMBL/GenBank/DDBJ databases">
        <title>Complete sequence of chromosome of Clostridium pasteurianum BC1.</title>
        <authorList>
            <consortium name="US DOE Joint Genome Institute"/>
            <person name="Lucas S."/>
            <person name="Han J."/>
            <person name="Lapidus A."/>
            <person name="Cheng J.-F."/>
            <person name="Goodwin L."/>
            <person name="Pitluck S."/>
            <person name="Peters L."/>
            <person name="Mikhailova N."/>
            <person name="Teshima H."/>
            <person name="Detter J.C."/>
            <person name="Han C."/>
            <person name="Tapia R."/>
            <person name="Land M."/>
            <person name="Hauser L."/>
            <person name="Kyrpides N."/>
            <person name="Ivanova N."/>
            <person name="Pagani I."/>
            <person name="Dunn J."/>
            <person name="Taghavi S."/>
            <person name="Francis A."/>
            <person name="van der Lelie D."/>
            <person name="Woyke T."/>
        </authorList>
    </citation>
    <scope>NUCLEOTIDE SEQUENCE [LARGE SCALE GENOMIC DNA]</scope>
    <source>
        <strain evidence="2 3">BC1</strain>
    </source>
</reference>
<feature type="transmembrane region" description="Helical" evidence="1">
    <location>
        <begin position="33"/>
        <end position="51"/>
    </location>
</feature>
<feature type="transmembrane region" description="Helical" evidence="1">
    <location>
        <begin position="58"/>
        <end position="78"/>
    </location>
</feature>
<evidence type="ECO:0000256" key="1">
    <source>
        <dbReference type="SAM" id="Phobius"/>
    </source>
</evidence>
<feature type="transmembrane region" description="Helical" evidence="1">
    <location>
        <begin position="7"/>
        <end position="27"/>
    </location>
</feature>
<protein>
    <submittedName>
        <fullName evidence="2">Putative membrane protein</fullName>
    </submittedName>
</protein>
<dbReference type="RefSeq" id="WP_015616866.1">
    <property type="nucleotide sequence ID" value="NC_021182.1"/>
</dbReference>
<dbReference type="Proteomes" id="UP000013523">
    <property type="component" value="Chromosome"/>
</dbReference>
<keyword evidence="3" id="KW-1185">Reference proteome</keyword>
<dbReference type="OrthoDB" id="6402664at2"/>
<dbReference type="Pfam" id="PF04020">
    <property type="entry name" value="Phage_holin_4_2"/>
    <property type="match status" value="1"/>
</dbReference>
<evidence type="ECO:0000313" key="2">
    <source>
        <dbReference type="EMBL" id="AGK98586.1"/>
    </source>
</evidence>
<dbReference type="eggNOG" id="COG1950">
    <property type="taxonomic scope" value="Bacteria"/>
</dbReference>
<dbReference type="STRING" id="86416.Clopa_3824"/>